<accession>A0A1D2JP11</accession>
<dbReference type="VEuPathDB" id="FungiDB:PADG_11809"/>
<dbReference type="InterPro" id="IPR025363">
    <property type="entry name" value="DUF4267"/>
</dbReference>
<dbReference type="AlphaFoldDB" id="A0A1D2JP11"/>
<evidence type="ECO:0000313" key="2">
    <source>
        <dbReference type="EMBL" id="ODH44932.1"/>
    </source>
</evidence>
<reference evidence="2 3" key="1">
    <citation type="submission" date="2016-06" db="EMBL/GenBank/DDBJ databases">
        <authorList>
            <person name="Kjaerup R.B."/>
            <person name="Dalgaard T.S."/>
            <person name="Juul-Madsen H.R."/>
        </authorList>
    </citation>
    <scope>NUCLEOTIDE SEQUENCE [LARGE SCALE GENOMIC DNA]</scope>
    <source>
        <strain evidence="2 3">Pb300</strain>
    </source>
</reference>
<keyword evidence="1" id="KW-0812">Transmembrane</keyword>
<dbReference type="VEuPathDB" id="FungiDB:PADG_04679"/>
<evidence type="ECO:0000313" key="3">
    <source>
        <dbReference type="Proteomes" id="UP000242814"/>
    </source>
</evidence>
<dbReference type="VEuPathDB" id="FungiDB:PABG_11924"/>
<sequence>MFAHFTPRHIPPLLVAAAMTFGGLIPFYNAEYAIKEFGLPQRIAVSKPAQSVMLTASARISAIGLALWAFYSQGKLAEFDTILITLGYVGLVDGYVCWREGVPVRAVFRVTSGVLIAAWGCSSEHWQALQIPIPLMSKFEESFRTQMKIWTLRIPGREKKNGQTKREYRNIDNKKVKLTLQHELVDQGYQSSEMQEILKMNAKRKGI</sequence>
<evidence type="ECO:0000256" key="1">
    <source>
        <dbReference type="SAM" id="Phobius"/>
    </source>
</evidence>
<feature type="transmembrane region" description="Helical" evidence="1">
    <location>
        <begin position="12"/>
        <end position="30"/>
    </location>
</feature>
<dbReference type="Pfam" id="PF14087">
    <property type="entry name" value="DUF4267"/>
    <property type="match status" value="1"/>
</dbReference>
<dbReference type="Proteomes" id="UP000242814">
    <property type="component" value="Unassembled WGS sequence"/>
</dbReference>
<proteinExistence type="predicted"/>
<dbReference type="VEuPathDB" id="FungiDB:PABG_11925"/>
<dbReference type="EMBL" id="LZYO01000011">
    <property type="protein sequence ID" value="ODH44932.1"/>
    <property type="molecule type" value="Genomic_DNA"/>
</dbReference>
<organism evidence="2 3">
    <name type="scientific">Paracoccidioides brasiliensis</name>
    <dbReference type="NCBI Taxonomy" id="121759"/>
    <lineage>
        <taxon>Eukaryota</taxon>
        <taxon>Fungi</taxon>
        <taxon>Dikarya</taxon>
        <taxon>Ascomycota</taxon>
        <taxon>Pezizomycotina</taxon>
        <taxon>Eurotiomycetes</taxon>
        <taxon>Eurotiomycetidae</taxon>
        <taxon>Onygenales</taxon>
        <taxon>Ajellomycetaceae</taxon>
        <taxon>Paracoccidioides</taxon>
    </lineage>
</organism>
<feature type="transmembrane region" description="Helical" evidence="1">
    <location>
        <begin position="51"/>
        <end position="71"/>
    </location>
</feature>
<comment type="caution">
    <text evidence="2">The sequence shown here is derived from an EMBL/GenBank/DDBJ whole genome shotgun (WGS) entry which is preliminary data.</text>
</comment>
<keyword evidence="1" id="KW-1133">Transmembrane helix</keyword>
<name>A0A1D2JP11_PARBR</name>
<protein>
    <submittedName>
        <fullName evidence="2">Uncharacterized protein</fullName>
    </submittedName>
</protein>
<keyword evidence="1" id="KW-0472">Membrane</keyword>
<gene>
    <name evidence="2" type="ORF">ACO22_00555</name>
</gene>